<reference evidence="3" key="1">
    <citation type="submission" date="2020-01" db="EMBL/GenBank/DDBJ databases">
        <authorList>
            <consortium name="DOE Joint Genome Institute"/>
            <person name="Haridas S."/>
            <person name="Albert R."/>
            <person name="Binder M."/>
            <person name="Bloem J."/>
            <person name="Labutti K."/>
            <person name="Salamov A."/>
            <person name="Andreopoulos B."/>
            <person name="Baker S.E."/>
            <person name="Barry K."/>
            <person name="Bills G."/>
            <person name="Bluhm B.H."/>
            <person name="Cannon C."/>
            <person name="Castanera R."/>
            <person name="Culley D.E."/>
            <person name="Daum C."/>
            <person name="Ezra D."/>
            <person name="Gonzalez J.B."/>
            <person name="Henrissat B."/>
            <person name="Kuo A."/>
            <person name="Liang C."/>
            <person name="Lipzen A."/>
            <person name="Lutzoni F."/>
            <person name="Magnuson J."/>
            <person name="Mondo S."/>
            <person name="Nolan M."/>
            <person name="Ohm R."/>
            <person name="Pangilinan J."/>
            <person name="Park H.-J."/>
            <person name="Ramirez L."/>
            <person name="Alfaro M."/>
            <person name="Sun H."/>
            <person name="Tritt A."/>
            <person name="Yoshinaga Y."/>
            <person name="Zwiers L.-H."/>
            <person name="Turgeon B.G."/>
            <person name="Goodwin S.B."/>
            <person name="Spatafora J.W."/>
            <person name="Crous P.W."/>
            <person name="Grigoriev I.V."/>
        </authorList>
    </citation>
    <scope>NUCLEOTIDE SEQUENCE</scope>
    <source>
        <strain evidence="3">CBS 342.82</strain>
    </source>
</reference>
<evidence type="ECO:0000313" key="3">
    <source>
        <dbReference type="RefSeq" id="XP_033461019.1"/>
    </source>
</evidence>
<dbReference type="RefSeq" id="XP_033461019.1">
    <property type="nucleotide sequence ID" value="XM_033599371.1"/>
</dbReference>
<feature type="region of interest" description="Disordered" evidence="1">
    <location>
        <begin position="80"/>
        <end position="176"/>
    </location>
</feature>
<feature type="compositionally biased region" description="Polar residues" evidence="1">
    <location>
        <begin position="117"/>
        <end position="139"/>
    </location>
</feature>
<evidence type="ECO:0000256" key="1">
    <source>
        <dbReference type="SAM" id="MobiDB-lite"/>
    </source>
</evidence>
<protein>
    <submittedName>
        <fullName evidence="3">Uncharacterized protein</fullName>
    </submittedName>
</protein>
<accession>A0A6J3M7Y3</accession>
<reference evidence="3" key="3">
    <citation type="submission" date="2025-08" db="UniProtKB">
        <authorList>
            <consortium name="RefSeq"/>
        </authorList>
    </citation>
    <scope>IDENTIFICATION</scope>
    <source>
        <strain evidence="3">CBS 342.82</strain>
    </source>
</reference>
<name>A0A6J3M7Y3_9PEZI</name>
<dbReference type="Proteomes" id="UP000504637">
    <property type="component" value="Unplaced"/>
</dbReference>
<proteinExistence type="predicted"/>
<sequence length="487" mass="53423">MNMLAHNAMTDNSFQLVYRIAQLETELRFTQEKLGQAEGANAYLLQQLASLASSPDLAQQSQPISRGNLLECSDDIVTKPLANEPRDDRERRTQLSGSLPVTLNAATLGDADPHASRSGQSLSSKLQRADDSTVTQQGKSAIEDKTRKLVEPRSLPQDRKDSTGVVSHVTSIPGPHTRTREVFRQSMPGSRVHLQYNHLLGAACFIEDMDAHGKSEHWQKFARDFPYASAAQWESYYESDIRPGYLAKQRAREPAAPSPIRPALDNHGHVLSVDAERVPGNKGELPVSQQQQEGRGAGENPPTLKRVDSLTHLDELLITFDEVDDKVGAELPPAVEVEMALPPPPAVMPTPLLRDRPRVAPPLEVNQLFYNAPAADVFPFRTALVTDVPPGTGLDSALNSIKLSDIVSAKYIRTSGMKLKIGMVNTDTIMIVFRCGERLKNMVDQSEGKLPISSQGPDQMTASISIIRVATHPVRLNMVGSTELAFR</sequence>
<reference evidence="3" key="2">
    <citation type="submission" date="2020-04" db="EMBL/GenBank/DDBJ databases">
        <authorList>
            <consortium name="NCBI Genome Project"/>
        </authorList>
    </citation>
    <scope>NUCLEOTIDE SEQUENCE</scope>
    <source>
        <strain evidence="3">CBS 342.82</strain>
    </source>
</reference>
<dbReference type="AlphaFoldDB" id="A0A6J3M7Y3"/>
<evidence type="ECO:0000313" key="2">
    <source>
        <dbReference type="Proteomes" id="UP000504637"/>
    </source>
</evidence>
<feature type="compositionally biased region" description="Polar residues" evidence="1">
    <location>
        <begin position="94"/>
        <end position="105"/>
    </location>
</feature>
<feature type="compositionally biased region" description="Basic and acidic residues" evidence="1">
    <location>
        <begin position="141"/>
        <end position="162"/>
    </location>
</feature>
<feature type="compositionally biased region" description="Basic and acidic residues" evidence="1">
    <location>
        <begin position="84"/>
        <end position="93"/>
    </location>
</feature>
<gene>
    <name evidence="3" type="ORF">K489DRAFT_170475</name>
</gene>
<dbReference type="GeneID" id="54357170"/>
<keyword evidence="2" id="KW-1185">Reference proteome</keyword>
<organism evidence="3">
    <name type="scientific">Dissoconium aciculare CBS 342.82</name>
    <dbReference type="NCBI Taxonomy" id="1314786"/>
    <lineage>
        <taxon>Eukaryota</taxon>
        <taxon>Fungi</taxon>
        <taxon>Dikarya</taxon>
        <taxon>Ascomycota</taxon>
        <taxon>Pezizomycotina</taxon>
        <taxon>Dothideomycetes</taxon>
        <taxon>Dothideomycetidae</taxon>
        <taxon>Mycosphaerellales</taxon>
        <taxon>Dissoconiaceae</taxon>
        <taxon>Dissoconium</taxon>
    </lineage>
</organism>
<feature type="region of interest" description="Disordered" evidence="1">
    <location>
        <begin position="278"/>
        <end position="305"/>
    </location>
</feature>